<dbReference type="GeneID" id="35381694"/>
<evidence type="ECO:0000313" key="2">
    <source>
        <dbReference type="Proteomes" id="UP000236316"/>
    </source>
</evidence>
<dbReference type="RefSeq" id="YP_009449243.1">
    <property type="nucleotide sequence ID" value="NC_036594.1"/>
</dbReference>
<evidence type="ECO:0000313" key="1">
    <source>
        <dbReference type="EMBL" id="SNW62941.1"/>
    </source>
</evidence>
<gene>
    <name evidence="1" type="ORF">ORPV_1037</name>
</gene>
<keyword evidence="2" id="KW-1185">Reference proteome</keyword>
<dbReference type="EMBL" id="LT906555">
    <property type="protein sequence ID" value="SNW62941.1"/>
    <property type="molecule type" value="Genomic_DNA"/>
</dbReference>
<protein>
    <submittedName>
        <fullName evidence="1">Uncharacterized protein</fullName>
    </submittedName>
</protein>
<name>A0A2I2L5Z9_9VIRU</name>
<dbReference type="KEGG" id="vg:35381694"/>
<organism evidence="1">
    <name type="scientific">Orpheovirus IHUMI-LCC2</name>
    <dbReference type="NCBI Taxonomy" id="2023057"/>
    <lineage>
        <taxon>Viruses</taxon>
        <taxon>Varidnaviria</taxon>
        <taxon>Bamfordvirae</taxon>
        <taxon>Nucleocytoviricota</taxon>
        <taxon>Megaviricetes</taxon>
        <taxon>Pimascovirales</taxon>
        <taxon>Ocovirineae</taxon>
        <taxon>Orpheoviridae</taxon>
        <taxon>Alphaorpheovirus</taxon>
        <taxon>Alphaorpheovirus massiliense</taxon>
    </lineage>
</organism>
<accession>A0A2I2L5Z9</accession>
<reference evidence="1" key="1">
    <citation type="submission" date="2017-08" db="EMBL/GenBank/DDBJ databases">
        <authorList>
            <consortium name="Urmite Genomes"/>
        </authorList>
    </citation>
    <scope>NUCLEOTIDE SEQUENCE [LARGE SCALE GENOMIC DNA]</scope>
    <source>
        <strain evidence="1">IHUMI-LCC2</strain>
    </source>
</reference>
<proteinExistence type="predicted"/>
<dbReference type="Proteomes" id="UP000236316">
    <property type="component" value="Segment"/>
</dbReference>
<sequence length="310" mass="36093">MQDIKEYLGDYPSLNSLNEYQSNKLLKYLYPDINTMNTFPNDYHYFLERAFYLNYPSNILYDMLNLNNFKDVSYVVKYNRTDIPNIQLSNIINNIIRNNENINTLRYYISNGGNKDLIPQDVLVNIIRPGILALPGANIKYLWSNFSEYFFNDDKFQRGYTENNIYNTTSEMGTSKRYISINALIGYMIKHLNLGFTEADKKYLFTSIAPKYDNNYAGNSYDAIQTFVNMANENLFLDLINVIKNNKPQLDLFNNNAYFNSNGVQFFMFLKHAAPHITKTSIPQPTSVMSINSIILPLLLPKYYNFSSLL</sequence>